<evidence type="ECO:0000256" key="1">
    <source>
        <dbReference type="SAM" id="MobiDB-lite"/>
    </source>
</evidence>
<accession>A0AAN6ZHA7</accession>
<sequence>MAAAAAAADATGGCWRAKHTNDHVSLYKDARQRRRVRGRRGREVGLHSRSDSHGGLSGLGREGRDRCCVENGTEWYRMEGAVYYSGILAFDSLVGAAWGSIGLRGLTYGVAGVMEGRSEGMPWISGVYRLACDVCSSLLPPAFRGVLASMYLSST</sequence>
<feature type="region of interest" description="Disordered" evidence="1">
    <location>
        <begin position="29"/>
        <end position="62"/>
    </location>
</feature>
<name>A0AAN6ZHA7_9PEZI</name>
<comment type="caution">
    <text evidence="2">The sequence shown here is derived from an EMBL/GenBank/DDBJ whole genome shotgun (WGS) entry which is preliminary data.</text>
</comment>
<organism evidence="2 3">
    <name type="scientific">Trichocladium antarcticum</name>
    <dbReference type="NCBI Taxonomy" id="1450529"/>
    <lineage>
        <taxon>Eukaryota</taxon>
        <taxon>Fungi</taxon>
        <taxon>Dikarya</taxon>
        <taxon>Ascomycota</taxon>
        <taxon>Pezizomycotina</taxon>
        <taxon>Sordariomycetes</taxon>
        <taxon>Sordariomycetidae</taxon>
        <taxon>Sordariales</taxon>
        <taxon>Chaetomiaceae</taxon>
        <taxon>Trichocladium</taxon>
    </lineage>
</organism>
<feature type="compositionally biased region" description="Basic and acidic residues" evidence="1">
    <location>
        <begin position="41"/>
        <end position="52"/>
    </location>
</feature>
<reference evidence="2" key="2">
    <citation type="submission" date="2023-05" db="EMBL/GenBank/DDBJ databases">
        <authorList>
            <consortium name="Lawrence Berkeley National Laboratory"/>
            <person name="Steindorff A."/>
            <person name="Hensen N."/>
            <person name="Bonometti L."/>
            <person name="Westerberg I."/>
            <person name="Brannstrom I.O."/>
            <person name="Guillou S."/>
            <person name="Cros-Aarteil S."/>
            <person name="Calhoun S."/>
            <person name="Haridas S."/>
            <person name="Kuo A."/>
            <person name="Mondo S."/>
            <person name="Pangilinan J."/>
            <person name="Riley R."/>
            <person name="Labutti K."/>
            <person name="Andreopoulos B."/>
            <person name="Lipzen A."/>
            <person name="Chen C."/>
            <person name="Yanf M."/>
            <person name="Daum C."/>
            <person name="Ng V."/>
            <person name="Clum A."/>
            <person name="Ohm R."/>
            <person name="Martin F."/>
            <person name="Silar P."/>
            <person name="Natvig D."/>
            <person name="Lalanne C."/>
            <person name="Gautier V."/>
            <person name="Ament-Velasquez S.L."/>
            <person name="Kruys A."/>
            <person name="Hutchinson M.I."/>
            <person name="Powell A.J."/>
            <person name="Barry K."/>
            <person name="Miller A.N."/>
            <person name="Grigoriev I.V."/>
            <person name="Debuchy R."/>
            <person name="Gladieux P."/>
            <person name="Thoren M.H."/>
            <person name="Johannesson H."/>
        </authorList>
    </citation>
    <scope>NUCLEOTIDE SEQUENCE</scope>
    <source>
        <strain evidence="2">CBS 123565</strain>
    </source>
</reference>
<feature type="compositionally biased region" description="Basic residues" evidence="1">
    <location>
        <begin position="31"/>
        <end position="40"/>
    </location>
</feature>
<evidence type="ECO:0000313" key="3">
    <source>
        <dbReference type="Proteomes" id="UP001304895"/>
    </source>
</evidence>
<evidence type="ECO:0000313" key="2">
    <source>
        <dbReference type="EMBL" id="KAK4137544.1"/>
    </source>
</evidence>
<dbReference type="EMBL" id="MU853402">
    <property type="protein sequence ID" value="KAK4137544.1"/>
    <property type="molecule type" value="Genomic_DNA"/>
</dbReference>
<keyword evidence="3" id="KW-1185">Reference proteome</keyword>
<gene>
    <name evidence="2" type="ORF">BT67DRAFT_438800</name>
</gene>
<protein>
    <submittedName>
        <fullName evidence="2">Uncharacterized protein</fullName>
    </submittedName>
</protein>
<reference evidence="2" key="1">
    <citation type="journal article" date="2023" name="Mol. Phylogenet. Evol.">
        <title>Genome-scale phylogeny and comparative genomics of the fungal order Sordariales.</title>
        <authorList>
            <person name="Hensen N."/>
            <person name="Bonometti L."/>
            <person name="Westerberg I."/>
            <person name="Brannstrom I.O."/>
            <person name="Guillou S."/>
            <person name="Cros-Aarteil S."/>
            <person name="Calhoun S."/>
            <person name="Haridas S."/>
            <person name="Kuo A."/>
            <person name="Mondo S."/>
            <person name="Pangilinan J."/>
            <person name="Riley R."/>
            <person name="LaButti K."/>
            <person name="Andreopoulos B."/>
            <person name="Lipzen A."/>
            <person name="Chen C."/>
            <person name="Yan M."/>
            <person name="Daum C."/>
            <person name="Ng V."/>
            <person name="Clum A."/>
            <person name="Steindorff A."/>
            <person name="Ohm R.A."/>
            <person name="Martin F."/>
            <person name="Silar P."/>
            <person name="Natvig D.O."/>
            <person name="Lalanne C."/>
            <person name="Gautier V."/>
            <person name="Ament-Velasquez S.L."/>
            <person name="Kruys A."/>
            <person name="Hutchinson M.I."/>
            <person name="Powell A.J."/>
            <person name="Barry K."/>
            <person name="Miller A.N."/>
            <person name="Grigoriev I.V."/>
            <person name="Debuchy R."/>
            <person name="Gladieux P."/>
            <person name="Hiltunen Thoren M."/>
            <person name="Johannesson H."/>
        </authorList>
    </citation>
    <scope>NUCLEOTIDE SEQUENCE</scope>
    <source>
        <strain evidence="2">CBS 123565</strain>
    </source>
</reference>
<dbReference type="Proteomes" id="UP001304895">
    <property type="component" value="Unassembled WGS sequence"/>
</dbReference>
<dbReference type="AlphaFoldDB" id="A0AAN6ZHA7"/>
<proteinExistence type="predicted"/>